<keyword evidence="2" id="KW-1185">Reference proteome</keyword>
<name>K5VXD4_PHACS</name>
<dbReference type="EMBL" id="JH930477">
    <property type="protein sequence ID" value="EKM51264.1"/>
    <property type="molecule type" value="Genomic_DNA"/>
</dbReference>
<dbReference type="RefSeq" id="XP_007400412.1">
    <property type="nucleotide sequence ID" value="XM_007400350.1"/>
</dbReference>
<dbReference type="Pfam" id="PF08641">
    <property type="entry name" value="Mis14"/>
    <property type="match status" value="1"/>
</dbReference>
<evidence type="ECO:0000313" key="1">
    <source>
        <dbReference type="EMBL" id="EKM51264.1"/>
    </source>
</evidence>
<dbReference type="Proteomes" id="UP000008370">
    <property type="component" value="Unassembled WGS sequence"/>
</dbReference>
<dbReference type="HOGENOM" id="CLU_088334_0_0_1"/>
<sequence length="220" mass="25425">MEPEQEREDVPRVAVDSLHDWARIRRSYADAARAQLEARLADSRRTPAEQERLKAALDTFIERTFEMCRPNLRVNGRNFEELDADEQGALSFLPLGGIEPFDEGLDRHIWSLSDQRLQWDGEIARKRREKPAEVQRLMQELLDTQRAVDDTEAEEYAAIVADEDESSLEPDLPEEIYAAVEDTARRTFALVDELQQSVRLQHERSERLKVATAEIKNLKP</sequence>
<accession>K5VXD4</accession>
<dbReference type="GO" id="GO:0000070">
    <property type="term" value="P:mitotic sister chromatid segregation"/>
    <property type="evidence" value="ECO:0007669"/>
    <property type="project" value="InterPro"/>
</dbReference>
<dbReference type="PANTHER" id="PTHR31749">
    <property type="entry name" value="KINETOCHORE-ASSOCIATED PROTEIN NSL1 HOMOLOG"/>
    <property type="match status" value="1"/>
</dbReference>
<gene>
    <name evidence="1" type="ORF">PHACADRAFT_213125</name>
</gene>
<dbReference type="PANTHER" id="PTHR31749:SF3">
    <property type="entry name" value="KINETOCHORE-ASSOCIATED PROTEIN NSL1 HOMOLOG"/>
    <property type="match status" value="1"/>
</dbReference>
<organism evidence="1 2">
    <name type="scientific">Phanerochaete carnosa (strain HHB-10118-sp)</name>
    <name type="common">White-rot fungus</name>
    <name type="synonym">Peniophora carnosa</name>
    <dbReference type="NCBI Taxonomy" id="650164"/>
    <lineage>
        <taxon>Eukaryota</taxon>
        <taxon>Fungi</taxon>
        <taxon>Dikarya</taxon>
        <taxon>Basidiomycota</taxon>
        <taxon>Agaricomycotina</taxon>
        <taxon>Agaricomycetes</taxon>
        <taxon>Polyporales</taxon>
        <taxon>Phanerochaetaceae</taxon>
        <taxon>Phanerochaete</taxon>
    </lineage>
</organism>
<dbReference type="FunCoup" id="K5VXD4">
    <property type="interactions" value="19"/>
</dbReference>
<dbReference type="AlphaFoldDB" id="K5VXD4"/>
<dbReference type="GeneID" id="18913336"/>
<dbReference type="OrthoDB" id="2135762at2759"/>
<reference evidence="1 2" key="1">
    <citation type="journal article" date="2012" name="BMC Genomics">
        <title>Comparative genomics of the white-rot fungi, Phanerochaete carnosa and P. chrysosporium, to elucidate the genetic basis of the distinct wood types they colonize.</title>
        <authorList>
            <person name="Suzuki H."/>
            <person name="MacDonald J."/>
            <person name="Syed K."/>
            <person name="Salamov A."/>
            <person name="Hori C."/>
            <person name="Aerts A."/>
            <person name="Henrissat B."/>
            <person name="Wiebenga A."/>
            <person name="vanKuyk P.A."/>
            <person name="Barry K."/>
            <person name="Lindquist E."/>
            <person name="LaButti K."/>
            <person name="Lapidus A."/>
            <person name="Lucas S."/>
            <person name="Coutinho P."/>
            <person name="Gong Y."/>
            <person name="Samejima M."/>
            <person name="Mahadevan R."/>
            <person name="Abou-Zaid M."/>
            <person name="de Vries R.P."/>
            <person name="Igarashi K."/>
            <person name="Yadav J.S."/>
            <person name="Grigoriev I.V."/>
            <person name="Master E.R."/>
        </authorList>
    </citation>
    <scope>NUCLEOTIDE SEQUENCE [LARGE SCALE GENOMIC DNA]</scope>
    <source>
        <strain evidence="1 2">HHB-10118-sp</strain>
    </source>
</reference>
<proteinExistence type="predicted"/>
<dbReference type="InParanoid" id="K5VXD4"/>
<evidence type="ECO:0000313" key="2">
    <source>
        <dbReference type="Proteomes" id="UP000008370"/>
    </source>
</evidence>
<dbReference type="KEGG" id="pco:PHACADRAFT_213125"/>
<dbReference type="GO" id="GO:0000444">
    <property type="term" value="C:MIS12/MIND type complex"/>
    <property type="evidence" value="ECO:0007669"/>
    <property type="project" value="TreeGrafter"/>
</dbReference>
<dbReference type="InterPro" id="IPR013950">
    <property type="entry name" value="Mis14/Nsl1"/>
</dbReference>
<protein>
    <submittedName>
        <fullName evidence="1">Uncharacterized protein</fullName>
    </submittedName>
</protein>